<organism evidence="2 3">
    <name type="scientific">Bradyrhizobium japonicum</name>
    <dbReference type="NCBI Taxonomy" id="375"/>
    <lineage>
        <taxon>Bacteria</taxon>
        <taxon>Pseudomonadati</taxon>
        <taxon>Pseudomonadota</taxon>
        <taxon>Alphaproteobacteria</taxon>
        <taxon>Hyphomicrobiales</taxon>
        <taxon>Nitrobacteraceae</taxon>
        <taxon>Bradyrhizobium</taxon>
    </lineage>
</organism>
<dbReference type="PANTHER" id="PTHR47495:SF1">
    <property type="entry name" value="BLL3820 PROTEIN"/>
    <property type="match status" value="1"/>
</dbReference>
<dbReference type="SMART" id="SM01008">
    <property type="entry name" value="Ald_Xan_dh_C"/>
    <property type="match status" value="1"/>
</dbReference>
<dbReference type="PANTHER" id="PTHR47495">
    <property type="entry name" value="ALDEHYDE DEHYDROGENASE"/>
    <property type="match status" value="1"/>
</dbReference>
<dbReference type="Pfam" id="PF20256">
    <property type="entry name" value="MoCoBD_2"/>
    <property type="match status" value="2"/>
</dbReference>
<dbReference type="Proteomes" id="UP000030377">
    <property type="component" value="Unassembled WGS sequence"/>
</dbReference>
<dbReference type="STRING" id="375.BKD09_RS19075"/>
<evidence type="ECO:0000313" key="3">
    <source>
        <dbReference type="Proteomes" id="UP000030377"/>
    </source>
</evidence>
<dbReference type="EMBL" id="JRPN01000029">
    <property type="protein sequence ID" value="KGT74576.1"/>
    <property type="molecule type" value="Genomic_DNA"/>
</dbReference>
<dbReference type="AlphaFoldDB" id="A0A0A3XN64"/>
<evidence type="ECO:0000313" key="2">
    <source>
        <dbReference type="EMBL" id="KGT74576.1"/>
    </source>
</evidence>
<dbReference type="InterPro" id="IPR000674">
    <property type="entry name" value="Ald_Oxase/Xan_DH_a/b"/>
</dbReference>
<dbReference type="RefSeq" id="WP_041959784.1">
    <property type="nucleotide sequence ID" value="NZ_JRPN01000029.1"/>
</dbReference>
<dbReference type="InterPro" id="IPR037165">
    <property type="entry name" value="AldOxase/xan_DH_Mopterin-bd_sf"/>
</dbReference>
<evidence type="ECO:0000259" key="1">
    <source>
        <dbReference type="SMART" id="SM01008"/>
    </source>
</evidence>
<accession>A0A0A3XN64</accession>
<proteinExistence type="predicted"/>
<dbReference type="InterPro" id="IPR052516">
    <property type="entry name" value="N-heterocyclic_Hydroxylase"/>
</dbReference>
<dbReference type="Gene3D" id="3.30.365.10">
    <property type="entry name" value="Aldehyde oxidase/xanthine dehydrogenase, molybdopterin binding domain"/>
    <property type="match status" value="4"/>
</dbReference>
<name>A0A0A3XN64_BRAJP</name>
<dbReference type="GO" id="GO:0016491">
    <property type="term" value="F:oxidoreductase activity"/>
    <property type="evidence" value="ECO:0007669"/>
    <property type="project" value="InterPro"/>
</dbReference>
<dbReference type="SUPFAM" id="SSF56003">
    <property type="entry name" value="Molybdenum cofactor-binding domain"/>
    <property type="match status" value="2"/>
</dbReference>
<dbReference type="InterPro" id="IPR008274">
    <property type="entry name" value="AldOxase/xan_DH_MoCoBD1"/>
</dbReference>
<dbReference type="PIRSF" id="PIRSF036389">
    <property type="entry name" value="IOR_B"/>
    <property type="match status" value="1"/>
</dbReference>
<protein>
    <submittedName>
        <fullName evidence="2">Oxidoreductase</fullName>
    </submittedName>
</protein>
<sequence>MSVPSPVPKLPVSLAANPKLSSWVRFSGEGGVAISPGKVEIGQGIVTALAQIAADELDVDIGRIELIRATTAASPNEGVTSGSLSVQQSGRALRHVCAEVRQRFLAAASERLGVDAALLDVDDGTISGPGNVRTSYWELAGDVSLDRDATAGAVAKPAATRGVAGHSVQRVDIPDKVFARPRFIHDCPLPDLVHGRVLRPDIPGARLIALDETAARAVPGLVAIVRDGGFAGVVADSEAAAEAAMKALRKGATWSAGEPLPDEDDLAGFLKGQPVETTVIDTRAAATTKRAARTLRRQYTRPYIAHASIAPSCAMARWDGDRIHVWTHSQGVYLLRADLAIVLELPAENIVVEHMEGAGCYGHNAADDVALDAVLLAKGAGGRPVRVQWSRHDEMSHAPFGAAMAIEIEADLDADSEIVGWRHAIWSNGHAARPGRAAQPALLAATEIAPPYPRMISTNPPAANGGGGDRNSVPLYDLPAWTITSHRLLTMPVRTSALRTLGGQGNVFAIESILDEIAVLRGEDPIAFRLRHLRDERASAVIRAAARRAQWKPQKQSGIGHGVGFARYKNTGAYCAAIAEIEGTDDIRVRRLTLAVDVGEAINPDGVINQIEGGAIQATSWVLKERVRFDRTRITSTSWTDYPILTFNEVPAVDVEIIQRPEIEPVGAGEAAHGPVTAAIANAVYDCLGVRVRDLPITRDKIIAAMELAS</sequence>
<dbReference type="eggNOG" id="COG1529">
    <property type="taxonomic scope" value="Bacteria"/>
</dbReference>
<comment type="caution">
    <text evidence="2">The sequence shown here is derived from an EMBL/GenBank/DDBJ whole genome shotgun (WGS) entry which is preliminary data.</text>
</comment>
<dbReference type="Gene3D" id="3.90.1170.50">
    <property type="entry name" value="Aldehyde oxidase/xanthine dehydrogenase, a/b hammerhead"/>
    <property type="match status" value="1"/>
</dbReference>
<feature type="domain" description="Aldehyde oxidase/xanthine dehydrogenase a/b hammerhead" evidence="1">
    <location>
        <begin position="178"/>
        <end position="261"/>
    </location>
</feature>
<reference evidence="2 3" key="1">
    <citation type="submission" date="2014-09" db="EMBL/GenBank/DDBJ databases">
        <title>Draft genome of Bradyrhizobium japonicum Is-34.</title>
        <authorList>
            <person name="Tsurumaru H."/>
            <person name="Yamakawa T."/>
            <person name="Hashimoto S."/>
            <person name="Okizaki K."/>
            <person name="Kanesaki Y."/>
            <person name="Yoshikawa H."/>
            <person name="Yajima S."/>
        </authorList>
    </citation>
    <scope>NUCLEOTIDE SEQUENCE [LARGE SCALE GENOMIC DNA]</scope>
    <source>
        <strain evidence="2 3">Is-34</strain>
    </source>
</reference>
<gene>
    <name evidence="2" type="ORF">MA20_38015</name>
</gene>
<dbReference type="Pfam" id="PF02738">
    <property type="entry name" value="MoCoBD_1"/>
    <property type="match status" value="1"/>
</dbReference>
<dbReference type="InterPro" id="IPR012368">
    <property type="entry name" value="OxRdtase_Mopterin-bd_su_IorB"/>
</dbReference>
<dbReference type="InterPro" id="IPR046867">
    <property type="entry name" value="AldOxase/xan_DH_MoCoBD2"/>
</dbReference>